<evidence type="ECO:0000313" key="1">
    <source>
        <dbReference type="EMBL" id="EGF98369.1"/>
    </source>
</evidence>
<dbReference type="VEuPathDB" id="FungiDB:MELLADRAFT_73609"/>
<sequence length="215" mass="23808">MLVTLAQLWGYSKADCINLKDQAQLYLDGTGLFPSKKNYERALDYWLNLPSTLQTTQLKTFAIKVLDLVAHAAGVESLFSDMGATKTKNRSRLTKTHLTMISQVRLTLLNHTEPNESNTGTEIEIVENSPEDFSGGFSGPDELEQFETGIFLPEDAPIDPFLLPMNPGFDGLISTLFDFDIFDINSVHSVSPLNVNASVVDSSGDPWNPDDIDYD</sequence>
<proteinExistence type="predicted"/>
<gene>
    <name evidence="1" type="ORF">MELLADRAFT_73609</name>
</gene>
<evidence type="ECO:0000313" key="2">
    <source>
        <dbReference type="Proteomes" id="UP000001072"/>
    </source>
</evidence>
<dbReference type="RefSeq" id="XP_007418343.1">
    <property type="nucleotide sequence ID" value="XM_007418281.1"/>
</dbReference>
<dbReference type="OrthoDB" id="2505751at2759"/>
<organism evidence="2">
    <name type="scientific">Melampsora larici-populina (strain 98AG31 / pathotype 3-4-7)</name>
    <name type="common">Poplar leaf rust fungus</name>
    <dbReference type="NCBI Taxonomy" id="747676"/>
    <lineage>
        <taxon>Eukaryota</taxon>
        <taxon>Fungi</taxon>
        <taxon>Dikarya</taxon>
        <taxon>Basidiomycota</taxon>
        <taxon>Pucciniomycotina</taxon>
        <taxon>Pucciniomycetes</taxon>
        <taxon>Pucciniales</taxon>
        <taxon>Melampsoraceae</taxon>
        <taxon>Melampsora</taxon>
    </lineage>
</organism>
<keyword evidence="2" id="KW-1185">Reference proteome</keyword>
<dbReference type="SUPFAM" id="SSF53098">
    <property type="entry name" value="Ribonuclease H-like"/>
    <property type="match status" value="1"/>
</dbReference>
<accession>F4SAD7</accession>
<reference evidence="2" key="1">
    <citation type="journal article" date="2011" name="Proc. Natl. Acad. Sci. U.S.A.">
        <title>Obligate biotrophy features unraveled by the genomic analysis of rust fungi.</title>
        <authorList>
            <person name="Duplessis S."/>
            <person name="Cuomo C.A."/>
            <person name="Lin Y.-C."/>
            <person name="Aerts A."/>
            <person name="Tisserant E."/>
            <person name="Veneault-Fourrey C."/>
            <person name="Joly D.L."/>
            <person name="Hacquard S."/>
            <person name="Amselem J."/>
            <person name="Cantarel B.L."/>
            <person name="Chiu R."/>
            <person name="Coutinho P.M."/>
            <person name="Feau N."/>
            <person name="Field M."/>
            <person name="Frey P."/>
            <person name="Gelhaye E."/>
            <person name="Goldberg J."/>
            <person name="Grabherr M.G."/>
            <person name="Kodira C.D."/>
            <person name="Kohler A."/>
            <person name="Kuees U."/>
            <person name="Lindquist E.A."/>
            <person name="Lucas S.M."/>
            <person name="Mago R."/>
            <person name="Mauceli E."/>
            <person name="Morin E."/>
            <person name="Murat C."/>
            <person name="Pangilinan J.L."/>
            <person name="Park R."/>
            <person name="Pearson M."/>
            <person name="Quesneville H."/>
            <person name="Rouhier N."/>
            <person name="Sakthikumar S."/>
            <person name="Salamov A.A."/>
            <person name="Schmutz J."/>
            <person name="Selles B."/>
            <person name="Shapiro H."/>
            <person name="Tanguay P."/>
            <person name="Tuskan G.A."/>
            <person name="Henrissat B."/>
            <person name="Van de Peer Y."/>
            <person name="Rouze P."/>
            <person name="Ellis J.G."/>
            <person name="Dodds P.N."/>
            <person name="Schein J.E."/>
            <person name="Zhong S."/>
            <person name="Hamelin R.C."/>
            <person name="Grigoriev I.V."/>
            <person name="Szabo L.J."/>
            <person name="Martin F."/>
        </authorList>
    </citation>
    <scope>NUCLEOTIDE SEQUENCE [LARGE SCALE GENOMIC DNA]</scope>
    <source>
        <strain evidence="2">98AG31 / pathotype 3-4-7</strain>
    </source>
</reference>
<dbReference type="AlphaFoldDB" id="F4SAD7"/>
<dbReference type="InterPro" id="IPR012337">
    <property type="entry name" value="RNaseH-like_sf"/>
</dbReference>
<name>F4SAD7_MELLP</name>
<dbReference type="Proteomes" id="UP000001072">
    <property type="component" value="Unassembled WGS sequence"/>
</dbReference>
<dbReference type="HOGENOM" id="CLU_1283505_0_0_1"/>
<dbReference type="InParanoid" id="F4SAD7"/>
<dbReference type="KEGG" id="mlr:MELLADRAFT_73609"/>
<dbReference type="EMBL" id="GL883177">
    <property type="protein sequence ID" value="EGF98369.1"/>
    <property type="molecule type" value="Genomic_DNA"/>
</dbReference>
<evidence type="ECO:0008006" key="3">
    <source>
        <dbReference type="Google" id="ProtNLM"/>
    </source>
</evidence>
<protein>
    <recommendedName>
        <fullName evidence="3">HAT C-terminal dimerisation domain-containing protein</fullName>
    </recommendedName>
</protein>
<dbReference type="GeneID" id="18932435"/>